<proteinExistence type="predicted"/>
<dbReference type="Proteomes" id="UP001232750">
    <property type="component" value="Unassembled WGS sequence"/>
</dbReference>
<keyword evidence="5" id="KW-1185">Reference proteome</keyword>
<dbReference type="SUPFAM" id="SSF88713">
    <property type="entry name" value="Glycoside hydrolase/deacetylase"/>
    <property type="match status" value="1"/>
</dbReference>
<feature type="compositionally biased region" description="Basic and acidic residues" evidence="1">
    <location>
        <begin position="1"/>
        <end position="10"/>
    </location>
</feature>
<name>A0ABT7DPE4_9ACTN</name>
<feature type="domain" description="NodB homology" evidence="3">
    <location>
        <begin position="326"/>
        <end position="515"/>
    </location>
</feature>
<evidence type="ECO:0000256" key="1">
    <source>
        <dbReference type="SAM" id="MobiDB-lite"/>
    </source>
</evidence>
<organism evidence="4 5">
    <name type="scientific">Gordonibacter faecis</name>
    <dbReference type="NCBI Taxonomy" id="3047475"/>
    <lineage>
        <taxon>Bacteria</taxon>
        <taxon>Bacillati</taxon>
        <taxon>Actinomycetota</taxon>
        <taxon>Coriobacteriia</taxon>
        <taxon>Eggerthellales</taxon>
        <taxon>Eggerthellaceae</taxon>
        <taxon>Gordonibacter</taxon>
    </lineage>
</organism>
<feature type="region of interest" description="Disordered" evidence="1">
    <location>
        <begin position="1"/>
        <end position="144"/>
    </location>
</feature>
<protein>
    <submittedName>
        <fullName evidence="4">Polysaccharide deacetylase family protein</fullName>
    </submittedName>
</protein>
<dbReference type="InterPro" id="IPR002509">
    <property type="entry name" value="NODB_dom"/>
</dbReference>
<dbReference type="EMBL" id="JASJEU010000022">
    <property type="protein sequence ID" value="MDJ1651420.1"/>
    <property type="molecule type" value="Genomic_DNA"/>
</dbReference>
<reference evidence="4 5" key="1">
    <citation type="submission" date="2023-05" db="EMBL/GenBank/DDBJ databases">
        <title>Gordonibacter KGMB12511T sp. nov., isolated from faeces of healthy Korean.</title>
        <authorList>
            <person name="Kim H.S."/>
            <person name="Kim J.-S."/>
            <person name="Suh M.K."/>
            <person name="Eom M.K."/>
            <person name="Do H.E."/>
            <person name="Lee J.-S."/>
        </authorList>
    </citation>
    <scope>NUCLEOTIDE SEQUENCE [LARGE SCALE GENOMIC DNA]</scope>
    <source>
        <strain evidence="4 5">KGMB12511</strain>
    </source>
</reference>
<dbReference type="Pfam" id="PF01522">
    <property type="entry name" value="Polysacc_deac_1"/>
    <property type="match status" value="1"/>
</dbReference>
<gene>
    <name evidence="4" type="ORF">QNJ86_11460</name>
</gene>
<dbReference type="PANTHER" id="PTHR10587">
    <property type="entry name" value="GLYCOSYL TRANSFERASE-RELATED"/>
    <property type="match status" value="1"/>
</dbReference>
<evidence type="ECO:0000256" key="2">
    <source>
        <dbReference type="SAM" id="Phobius"/>
    </source>
</evidence>
<dbReference type="InterPro" id="IPR050248">
    <property type="entry name" value="Polysacc_deacetylase_ArnD"/>
</dbReference>
<dbReference type="RefSeq" id="WP_283832765.1">
    <property type="nucleotide sequence ID" value="NZ_JASJEU010000022.1"/>
</dbReference>
<keyword evidence="2" id="KW-1133">Transmembrane helix</keyword>
<dbReference type="CDD" id="cd10917">
    <property type="entry name" value="CE4_NodB_like_6s_7s"/>
    <property type="match status" value="1"/>
</dbReference>
<feature type="compositionally biased region" description="Basic and acidic residues" evidence="1">
    <location>
        <begin position="20"/>
        <end position="44"/>
    </location>
</feature>
<keyword evidence="2" id="KW-0472">Membrane</keyword>
<evidence type="ECO:0000313" key="4">
    <source>
        <dbReference type="EMBL" id="MDJ1651420.1"/>
    </source>
</evidence>
<feature type="transmembrane region" description="Helical" evidence="2">
    <location>
        <begin position="151"/>
        <end position="172"/>
    </location>
</feature>
<accession>A0ABT7DPE4</accession>
<comment type="caution">
    <text evidence="4">The sequence shown here is derived from an EMBL/GenBank/DDBJ whole genome shotgun (WGS) entry which is preliminary data.</text>
</comment>
<dbReference type="Gene3D" id="3.20.20.370">
    <property type="entry name" value="Glycoside hydrolase/deacetylase"/>
    <property type="match status" value="1"/>
</dbReference>
<evidence type="ECO:0000259" key="3">
    <source>
        <dbReference type="PROSITE" id="PS51677"/>
    </source>
</evidence>
<keyword evidence="2" id="KW-0812">Transmembrane</keyword>
<sequence>MHENYDDYSARRAGANRAPRPGERARSDTRRSSASDQVERERRGATGRTRFIDDDDLSTTNRRASSRPVSHPSSRSNARPSHSGRIPAQRESGAAARPRRATTAASSYGRDTYNAYDEQAIPATPASPATYRDRERYRRTSPQQKSGLRRYAGLFVSIGVVAAVALGIFFFIQSLPVSITLNGAPADVRGAKTLEDALKASGIKPKPGDLVAVDGSVLEAGKGEPFHATVNGTQVSELTTKLSAGDVVEIGNGGPIEEPCDSVEEAIPWEITEEGNGAIHLIEGEGTDGVKATKTGHISQITAQQITREPSHIKRRNVSADTGGDKVIALTFDDGPWSDQTDKVLDVLAEHGAKATFFTVGDRIEQNDGASRIQRAASEGHQICTHSYDHASGSGQGVNLGYMTPEEQRAEIEKGYAAIEAVTGGEASRVIRTPGGNFGEDVVKNIGPLITAEIGWDIDSRDWEKPGADAIVEQLENAWSGAIILMHDGGGDRSQTIEALKIALPRLKEQGYKFVTIDELMKYPLA</sequence>
<dbReference type="PROSITE" id="PS51677">
    <property type="entry name" value="NODB"/>
    <property type="match status" value="1"/>
</dbReference>
<evidence type="ECO:0000313" key="5">
    <source>
        <dbReference type="Proteomes" id="UP001232750"/>
    </source>
</evidence>
<dbReference type="InterPro" id="IPR011330">
    <property type="entry name" value="Glyco_hydro/deAcase_b/a-brl"/>
</dbReference>
<feature type="compositionally biased region" description="Low complexity" evidence="1">
    <location>
        <begin position="62"/>
        <end position="76"/>
    </location>
</feature>